<comment type="caution">
    <text evidence="1">The sequence shown here is derived from an EMBL/GenBank/DDBJ whole genome shotgun (WGS) entry which is preliminary data.</text>
</comment>
<evidence type="ECO:0000313" key="2">
    <source>
        <dbReference type="Proteomes" id="UP000186666"/>
    </source>
</evidence>
<protein>
    <recommendedName>
        <fullName evidence="3">Immunity protein 53</fullName>
    </recommendedName>
</protein>
<evidence type="ECO:0000313" key="1">
    <source>
        <dbReference type="EMBL" id="SIR74709.1"/>
    </source>
</evidence>
<dbReference type="Proteomes" id="UP000186666">
    <property type="component" value="Unassembled WGS sequence"/>
</dbReference>
<name>A0ABY1KHX1_9BACL</name>
<evidence type="ECO:0008006" key="3">
    <source>
        <dbReference type="Google" id="ProtNLM"/>
    </source>
</evidence>
<organism evidence="1 2">
    <name type="scientific">Paenibacillus macquariensis</name>
    <dbReference type="NCBI Taxonomy" id="948756"/>
    <lineage>
        <taxon>Bacteria</taxon>
        <taxon>Bacillati</taxon>
        <taxon>Bacillota</taxon>
        <taxon>Bacilli</taxon>
        <taxon>Bacillales</taxon>
        <taxon>Paenibacillaceae</taxon>
        <taxon>Paenibacillus</taxon>
    </lineage>
</organism>
<accession>A0ABY1KHX1</accession>
<dbReference type="EMBL" id="FTNK01000062">
    <property type="protein sequence ID" value="SIR74709.1"/>
    <property type="molecule type" value="Genomic_DNA"/>
</dbReference>
<dbReference type="RefSeq" id="WP_068591353.1">
    <property type="nucleotide sequence ID" value="NZ_JARLKF010000068.1"/>
</dbReference>
<gene>
    <name evidence="1" type="ORF">SAMN05421578_1622</name>
</gene>
<keyword evidence="2" id="KW-1185">Reference proteome</keyword>
<sequence>MKIRGDNNRTRWFRKYYFDDPSCSVPVVESWKFDDTIQDDSENSLEQIEITITFNSGEKRWCWICTKAGLIDNIERNMDGCVLFFENLIVVKNLTQSVVNEAIYELDQQNQTIRATRPLN</sequence>
<proteinExistence type="predicted"/>
<reference evidence="1 2" key="1">
    <citation type="submission" date="2017-01" db="EMBL/GenBank/DDBJ databases">
        <authorList>
            <person name="Varghese N."/>
            <person name="Submissions S."/>
        </authorList>
    </citation>
    <scope>NUCLEOTIDE SEQUENCE [LARGE SCALE GENOMIC DNA]</scope>
    <source>
        <strain evidence="1 2">ATCC 23464</strain>
    </source>
</reference>